<feature type="region of interest" description="Disordered" evidence="1">
    <location>
        <begin position="915"/>
        <end position="938"/>
    </location>
</feature>
<comment type="caution">
    <text evidence="3">The sequence shown here is derived from an EMBL/GenBank/DDBJ whole genome shotgun (WGS) entry which is preliminary data.</text>
</comment>
<name>A0A5J4VK98_9EUKA</name>
<evidence type="ECO:0000256" key="1">
    <source>
        <dbReference type="SAM" id="MobiDB-lite"/>
    </source>
</evidence>
<dbReference type="InterPro" id="IPR045455">
    <property type="entry name" value="NrS-1_pol-like_helicase"/>
</dbReference>
<feature type="compositionally biased region" description="Basic and acidic residues" evidence="1">
    <location>
        <begin position="920"/>
        <end position="938"/>
    </location>
</feature>
<feature type="domain" description="NrS-1 polymerase-like helicase" evidence="2">
    <location>
        <begin position="663"/>
        <end position="774"/>
    </location>
</feature>
<sequence>MATVMTQDNGVEYFESTEVKPIASNVKYETLEKGPSRKYNRKSKTNDKAKALIDQMIKEQTIEQSTEQSSEQSIDQPIGQPIEQTISDLLNSEGCIETRLENQQAAYRIQKLSERSEQEQLNKASIDKVLAVLDPIVEKQLSDIQTKTISERVKNAMINAVNYTKVGQQEGKKAQVTGKIIDLSLMDDDELCVIDIDPSKNISIEEIDRIRQNLINNVLPPNVGLVKTAHGGLHIYCNRNGYKLPSNRCVKVITGDNFDVDIFAQMTKFKVDDKGKETDEIVQNRIVAPNTSIREMKNNQRIQLKYEAINDWANMTHLANLRDILDKWNVDIEMSQAEYEKQRIERIYNQQINDDGTVDSMPNDIAQACVDGLKNLTIHNYPQAINMEVSLLSIFSGLYGISNESIKAEGVNNIRKFNKLTVNAEKNYGQAASNGERKPNAWILVKILRYHNKDYYEQIIQPLLKKNYELKKQQKVTNVLKSIEKCEIDLKDPFTLKNILDKASNGEYANKIELVAQDLQKILKVAPCQNGSCYIIKEYDCINDTNVIHYKNKQAIYDQLRAIRLWQDGKKNITVVDAFEQFQSLFYKIGIKFISQNPLIFNVFQGYKYKQVDEIDYTKIEQFLGLIKDTISANDDKVYEYLLNWFAYIVQNTGMKTETAVILQGLQGIGKNVYTNVLCELLAGYSAKNITDIDEFVGNFNSVIENKMLAVPNELKNCGEQRTSNMDAMKSIITEGSFRINEKYVPRHEAENVVNLIIVTNNLFPIKIENSDRRYVVCKCSPVHRGDLEYFTNLCDSFDTDFYDNLFTFYMTRDICSFNPRDIPMTEAKKDIIRASRSPVDDVILKHFKAFLEGATTPVAEAWKPTEMKLKNYEIAIKNACKKVKKQTNGIRQYVYQLKEEMVSIYQNMLDDDEDEEIKDQEQEKINDGIEYADDKKE</sequence>
<proteinExistence type="predicted"/>
<dbReference type="Gene3D" id="3.40.50.300">
    <property type="entry name" value="P-loop containing nucleotide triphosphate hydrolases"/>
    <property type="match status" value="1"/>
</dbReference>
<evidence type="ECO:0000259" key="2">
    <source>
        <dbReference type="Pfam" id="PF19263"/>
    </source>
</evidence>
<dbReference type="AlphaFoldDB" id="A0A5J4VK98"/>
<evidence type="ECO:0000313" key="4">
    <source>
        <dbReference type="Proteomes" id="UP000324800"/>
    </source>
</evidence>
<gene>
    <name evidence="3" type="ORF">EZS28_021572</name>
</gene>
<dbReference type="EMBL" id="SNRW01006525">
    <property type="protein sequence ID" value="KAA6382900.1"/>
    <property type="molecule type" value="Genomic_DNA"/>
</dbReference>
<organism evidence="3 4">
    <name type="scientific">Streblomastix strix</name>
    <dbReference type="NCBI Taxonomy" id="222440"/>
    <lineage>
        <taxon>Eukaryota</taxon>
        <taxon>Metamonada</taxon>
        <taxon>Preaxostyla</taxon>
        <taxon>Oxymonadida</taxon>
        <taxon>Streblomastigidae</taxon>
        <taxon>Streblomastix</taxon>
    </lineage>
</organism>
<dbReference type="InterPro" id="IPR027417">
    <property type="entry name" value="P-loop_NTPase"/>
</dbReference>
<dbReference type="Proteomes" id="UP000324800">
    <property type="component" value="Unassembled WGS sequence"/>
</dbReference>
<protein>
    <recommendedName>
        <fullName evidence="2">NrS-1 polymerase-like helicase domain-containing protein</fullName>
    </recommendedName>
</protein>
<accession>A0A5J4VK98</accession>
<reference evidence="3 4" key="1">
    <citation type="submission" date="2019-03" db="EMBL/GenBank/DDBJ databases">
        <title>Single cell metagenomics reveals metabolic interactions within the superorganism composed of flagellate Streblomastix strix and complex community of Bacteroidetes bacteria on its surface.</title>
        <authorList>
            <person name="Treitli S.C."/>
            <person name="Kolisko M."/>
            <person name="Husnik F."/>
            <person name="Keeling P."/>
            <person name="Hampl V."/>
        </authorList>
    </citation>
    <scope>NUCLEOTIDE SEQUENCE [LARGE SCALE GENOMIC DNA]</scope>
    <source>
        <strain evidence="3">ST1C</strain>
    </source>
</reference>
<dbReference type="Pfam" id="PF19263">
    <property type="entry name" value="DUF5906"/>
    <property type="match status" value="1"/>
</dbReference>
<evidence type="ECO:0000313" key="3">
    <source>
        <dbReference type="EMBL" id="KAA6382900.1"/>
    </source>
</evidence>